<dbReference type="Proteomes" id="UP000198888">
    <property type="component" value="Unassembled WGS sequence"/>
</dbReference>
<evidence type="ECO:0000313" key="2">
    <source>
        <dbReference type="EMBL" id="SEJ15639.1"/>
    </source>
</evidence>
<gene>
    <name evidence="2" type="ORF">SAMN05444271_1261</name>
</gene>
<dbReference type="AlphaFoldDB" id="A0A1H6WF37"/>
<organism evidence="2 3">
    <name type="scientific">Halohasta litchfieldiae</name>
    <dbReference type="NCBI Taxonomy" id="1073996"/>
    <lineage>
        <taxon>Archaea</taxon>
        <taxon>Methanobacteriati</taxon>
        <taxon>Methanobacteriota</taxon>
        <taxon>Stenosarchaea group</taxon>
        <taxon>Halobacteria</taxon>
        <taxon>Halobacteriales</taxon>
        <taxon>Haloferacaceae</taxon>
        <taxon>Halohasta</taxon>
    </lineage>
</organism>
<feature type="compositionally biased region" description="Polar residues" evidence="1">
    <location>
        <begin position="69"/>
        <end position="82"/>
    </location>
</feature>
<sequence length="111" mass="12100">MSSVPITESLRETLAVFTVRGEPLTTPEVAQQLDLGRRSTYERLQRLVAADWLETKKVGASARVWWQPPSASTSEADSTNQKDGPRASTRSSNHSSRPNSRPDSSNASATS</sequence>
<dbReference type="OrthoDB" id="189973at2157"/>
<protein>
    <recommendedName>
        <fullName evidence="4">IclR helix-turn-helix domain-containing protein</fullName>
    </recommendedName>
</protein>
<evidence type="ECO:0008006" key="4">
    <source>
        <dbReference type="Google" id="ProtNLM"/>
    </source>
</evidence>
<dbReference type="SUPFAM" id="SSF46785">
    <property type="entry name" value="Winged helix' DNA-binding domain"/>
    <property type="match status" value="1"/>
</dbReference>
<keyword evidence="3" id="KW-1185">Reference proteome</keyword>
<reference evidence="2 3" key="1">
    <citation type="submission" date="2016-10" db="EMBL/GenBank/DDBJ databases">
        <authorList>
            <person name="de Groot N.N."/>
        </authorList>
    </citation>
    <scope>NUCLEOTIDE SEQUENCE [LARGE SCALE GENOMIC DNA]</scope>
    <source>
        <strain evidence="2 3">DSM 22187</strain>
    </source>
</reference>
<dbReference type="RefSeq" id="WP_089673343.1">
    <property type="nucleotide sequence ID" value="NZ_CP024845.1"/>
</dbReference>
<evidence type="ECO:0000313" key="3">
    <source>
        <dbReference type="Proteomes" id="UP000198888"/>
    </source>
</evidence>
<proteinExistence type="predicted"/>
<feature type="compositionally biased region" description="Low complexity" evidence="1">
    <location>
        <begin position="86"/>
        <end position="111"/>
    </location>
</feature>
<evidence type="ECO:0000256" key="1">
    <source>
        <dbReference type="SAM" id="MobiDB-lite"/>
    </source>
</evidence>
<accession>A0A1H6WF37</accession>
<dbReference type="GeneID" id="43932795"/>
<name>A0A1H6WF37_9EURY</name>
<dbReference type="InterPro" id="IPR036390">
    <property type="entry name" value="WH_DNA-bd_sf"/>
</dbReference>
<feature type="region of interest" description="Disordered" evidence="1">
    <location>
        <begin position="66"/>
        <end position="111"/>
    </location>
</feature>
<dbReference type="EMBL" id="FNYR01000026">
    <property type="protein sequence ID" value="SEJ15639.1"/>
    <property type="molecule type" value="Genomic_DNA"/>
</dbReference>